<reference evidence="3" key="2">
    <citation type="journal article" date="2023" name="BMC Genomics">
        <title>Pest status, molecular evolution, and epigenetic factors derived from the genome assembly of Frankliniella fusca, a thysanopteran phytovirus vector.</title>
        <authorList>
            <person name="Catto M.A."/>
            <person name="Labadie P.E."/>
            <person name="Jacobson A.L."/>
            <person name="Kennedy G.G."/>
            <person name="Srinivasan R."/>
            <person name="Hunt B.G."/>
        </authorList>
    </citation>
    <scope>NUCLEOTIDE SEQUENCE</scope>
    <source>
        <strain evidence="3">PL_HMW_Pooled</strain>
    </source>
</reference>
<feature type="region of interest" description="Disordered" evidence="2">
    <location>
        <begin position="1089"/>
        <end position="1158"/>
    </location>
</feature>
<evidence type="ECO:0000256" key="1">
    <source>
        <dbReference type="SAM" id="Coils"/>
    </source>
</evidence>
<evidence type="ECO:0000313" key="3">
    <source>
        <dbReference type="EMBL" id="KAK3920522.1"/>
    </source>
</evidence>
<feature type="coiled-coil region" evidence="1">
    <location>
        <begin position="1195"/>
        <end position="1222"/>
    </location>
</feature>
<feature type="region of interest" description="Disordered" evidence="2">
    <location>
        <begin position="1"/>
        <end position="114"/>
    </location>
</feature>
<name>A0AAE1HFQ9_9NEOP</name>
<feature type="compositionally biased region" description="Polar residues" evidence="2">
    <location>
        <begin position="67"/>
        <end position="77"/>
    </location>
</feature>
<feature type="compositionally biased region" description="Low complexity" evidence="2">
    <location>
        <begin position="30"/>
        <end position="43"/>
    </location>
</feature>
<feature type="region of interest" description="Disordered" evidence="2">
    <location>
        <begin position="920"/>
        <end position="947"/>
    </location>
</feature>
<feature type="compositionally biased region" description="Polar residues" evidence="2">
    <location>
        <begin position="872"/>
        <end position="882"/>
    </location>
</feature>
<feature type="compositionally biased region" description="Pro residues" evidence="2">
    <location>
        <begin position="798"/>
        <end position="807"/>
    </location>
</feature>
<dbReference type="PANTHER" id="PTHR33053:SF9">
    <property type="entry name" value="AGAP000105-PA"/>
    <property type="match status" value="1"/>
</dbReference>
<organism evidence="3 4">
    <name type="scientific">Frankliniella fusca</name>
    <dbReference type="NCBI Taxonomy" id="407009"/>
    <lineage>
        <taxon>Eukaryota</taxon>
        <taxon>Metazoa</taxon>
        <taxon>Ecdysozoa</taxon>
        <taxon>Arthropoda</taxon>
        <taxon>Hexapoda</taxon>
        <taxon>Insecta</taxon>
        <taxon>Pterygota</taxon>
        <taxon>Neoptera</taxon>
        <taxon>Paraneoptera</taxon>
        <taxon>Thysanoptera</taxon>
        <taxon>Terebrantia</taxon>
        <taxon>Thripoidea</taxon>
        <taxon>Thripidae</taxon>
        <taxon>Frankliniella</taxon>
    </lineage>
</organism>
<reference evidence="3" key="1">
    <citation type="submission" date="2021-07" db="EMBL/GenBank/DDBJ databases">
        <authorList>
            <person name="Catto M.A."/>
            <person name="Jacobson A."/>
            <person name="Kennedy G."/>
            <person name="Labadie P."/>
            <person name="Hunt B.G."/>
            <person name="Srinivasan R."/>
        </authorList>
    </citation>
    <scope>NUCLEOTIDE SEQUENCE</scope>
    <source>
        <strain evidence="3">PL_HMW_Pooled</strain>
        <tissue evidence="3">Head</tissue>
    </source>
</reference>
<feature type="compositionally biased region" description="Low complexity" evidence="2">
    <location>
        <begin position="808"/>
        <end position="819"/>
    </location>
</feature>
<feature type="region of interest" description="Disordered" evidence="2">
    <location>
        <begin position="759"/>
        <end position="882"/>
    </location>
</feature>
<feature type="compositionally biased region" description="Basic and acidic residues" evidence="2">
    <location>
        <begin position="1"/>
        <end position="20"/>
    </location>
</feature>
<dbReference type="PANTHER" id="PTHR33053">
    <property type="entry name" value="PROTEIN, PUTATIVE-RELATED"/>
    <property type="match status" value="1"/>
</dbReference>
<feature type="compositionally biased region" description="Polar residues" evidence="2">
    <location>
        <begin position="85"/>
        <end position="97"/>
    </location>
</feature>
<feature type="compositionally biased region" description="Basic and acidic residues" evidence="2">
    <location>
        <begin position="50"/>
        <end position="66"/>
    </location>
</feature>
<accession>A0AAE1HFQ9</accession>
<dbReference type="EMBL" id="JAHWGI010001007">
    <property type="protein sequence ID" value="KAK3920522.1"/>
    <property type="molecule type" value="Genomic_DNA"/>
</dbReference>
<evidence type="ECO:0000313" key="4">
    <source>
        <dbReference type="Proteomes" id="UP001219518"/>
    </source>
</evidence>
<dbReference type="Proteomes" id="UP001219518">
    <property type="component" value="Unassembled WGS sequence"/>
</dbReference>
<feature type="region of interest" description="Disordered" evidence="2">
    <location>
        <begin position="964"/>
        <end position="988"/>
    </location>
</feature>
<feature type="compositionally biased region" description="Polar residues" evidence="2">
    <location>
        <begin position="1112"/>
        <end position="1126"/>
    </location>
</feature>
<gene>
    <name evidence="3" type="ORF">KUF71_009793</name>
</gene>
<proteinExistence type="predicted"/>
<comment type="caution">
    <text evidence="3">The sequence shown here is derived from an EMBL/GenBank/DDBJ whole genome shotgun (WGS) entry which is preliminary data.</text>
</comment>
<protein>
    <submittedName>
        <fullName evidence="3">Autophagy-related protein 3</fullName>
    </submittedName>
</protein>
<evidence type="ECO:0000256" key="2">
    <source>
        <dbReference type="SAM" id="MobiDB-lite"/>
    </source>
</evidence>
<feature type="compositionally biased region" description="Basic and acidic residues" evidence="2">
    <location>
        <begin position="1145"/>
        <end position="1158"/>
    </location>
</feature>
<feature type="compositionally biased region" description="Basic and acidic residues" evidence="2">
    <location>
        <begin position="856"/>
        <end position="867"/>
    </location>
</feature>
<sequence length="1358" mass="152323">MDEELNERPRRVQRAVERELQRRRHLHQYFDNFSSSSDSSSSADSDDIDNDARFQNDERSDVDDRNGSGTDSSSAESDNNRMVVDNTSESNGSSDGIVSSEEEEEPNHNEMEDGEFIREVLRRWAVDGGAASMSKLDQLLRNLAVRFPQLPLSYKTLLQTPRNSQDANLAHGSILWYKGIKEALDSMDMEQYLARYGRIAIDIGIDGLPLSKSSSLKFWPILGALVGSKNPPFVIALYLGQNDPADIYEYLEEFVLEVNDLQRDGYTLNANVYPFAIRDFICDAPARAFLKCCVLFNARFSCEKCCVEGEWVADRMTFFDLDAALRTDESFNNQEQPGHHVGLSPLQEIGIGMVSQFRLDPLHLVYLGVFKRLLQVWITWNGNFRLHVETITAISETMMQLVDTCPSDFNRRIRPLKHWRQYKGTELRRLCHYDSILVFRDNIAQNVYDHFLLLYVALYILSHPVFVLSAQWLDYSQELISTFIRHSVQIYGQEFVVYNVHSLQHIVQECRDKNCPMIDFSAFKFETALGTLKRTLKTFYRPCQQAACRITERMHFVRNVELPPENINVSVAKEYENNNGFAGRHFKQLHIGETLMQLNDKDSCFQTHQGDVVVITDIVRSPDGSVNLIGNSFLLKEDFFNYPLPSSQLGIFTVANLSADIRAFPVQNFASKCWLMPDDTLQNDYDVGLTKWLSSLDMTKMVGKIYWPPQKYVQRYVTKGQPPDKQTWVEYSVKIKRFKGTLKEANDFLRGILNHSSNYDTETNLGRGQRFKKKRKLTDTESDDNQLPRRQQKISTKPIPPPPPVKAAPPAKTAQAPRKLASKLRNSSAKSVEKPCVVSSEEQLRQKVSCVETSVTDEKTSSEHSGDELSQEESLSNSPQNSQVMLMKKNPFSSAGVVEKPYSKSSMKDQLKKKFLAMKHKPASGGPSGGEPLERGCPGSPPDNQNIMSKKLDLAKIKSSSFSSTMNNSLVSKGPASDGRPSGELLQRDSLGSSLNNIISYQSKKLDAAQSSSSSSTAIVSLASDCARPSSGELLQRGCAGSLLTSQNILSKKLDVAKSSSFSSDVNESLVSKMSVKEKVLTSQQNYENSDFDFSSPEKSPHHGESGLQGLAENSPTLSLESPNSHVSDHSGTAGPFSPQSDGAENTHHQQDSGCEDDGRISRALQHSKSSWKESLNQIDNRLNETSGAWIERDIIEIKTEVAELRKDVQEANLNIARLLRFLMPHEKKLKLPAGMPTLPLRKHQHFDSFEKFLNEKVNMDATVQYLSLIPTGKVEGKAATNLMARILSNGLASTYNFEGHGWKLPFAKTNTWKAVEGALAIQFPGSTLSDAITKVKAWLRNAPKREGGKPSSAFLKK</sequence>
<keyword evidence="4" id="KW-1185">Reference proteome</keyword>
<keyword evidence="1" id="KW-0175">Coiled coil</keyword>